<keyword evidence="4" id="KW-1185">Reference proteome</keyword>
<accession>A0A4T9T9Z7</accession>
<dbReference type="EMBL" id="JACHYA010000003">
    <property type="protein sequence ID" value="MBB3171271.1"/>
    <property type="molecule type" value="Genomic_DNA"/>
</dbReference>
<dbReference type="Proteomes" id="UP000309454">
    <property type="component" value="Unassembled WGS sequence"/>
</dbReference>
<evidence type="ECO:0000313" key="5">
    <source>
        <dbReference type="Proteomes" id="UP000530850"/>
    </source>
</evidence>
<sequence>MERHRRRDKRFVTDASGQATLEYALVTAVLMAVVVGLWAIRQVFFGGLAADHALAAASHHVDGAWGWVCDVLAF</sequence>
<dbReference type="RefSeq" id="WP_136845737.1">
    <property type="nucleotide sequence ID" value="NZ_CAPYQC010000008.1"/>
</dbReference>
<dbReference type="GeneID" id="93357699"/>
<gene>
    <name evidence="3" type="ORF">E5982_05550</name>
    <name evidence="2" type="ORF">FHR31_001089</name>
</gene>
<proteinExistence type="predicted"/>
<dbReference type="EMBL" id="SSTM01000003">
    <property type="protein sequence ID" value="TJW10740.1"/>
    <property type="molecule type" value="Genomic_DNA"/>
</dbReference>
<reference evidence="2 5" key="2">
    <citation type="submission" date="2020-08" db="EMBL/GenBank/DDBJ databases">
        <title>Sequencing the genomes of 1000 actinobacteria strains.</title>
        <authorList>
            <person name="Klenk H.-P."/>
        </authorList>
    </citation>
    <scope>NUCLEOTIDE SEQUENCE [LARGE SCALE GENOMIC DNA]</scope>
    <source>
        <strain evidence="2 5">DSM 22242</strain>
    </source>
</reference>
<evidence type="ECO:0000313" key="4">
    <source>
        <dbReference type="Proteomes" id="UP000309454"/>
    </source>
</evidence>
<feature type="transmembrane region" description="Helical" evidence="1">
    <location>
        <begin position="21"/>
        <end position="40"/>
    </location>
</feature>
<keyword evidence="1" id="KW-0472">Membrane</keyword>
<organism evidence="3 4">
    <name type="scientific">Parvibacter caecicola</name>
    <dbReference type="NCBI Taxonomy" id="747645"/>
    <lineage>
        <taxon>Bacteria</taxon>
        <taxon>Bacillati</taxon>
        <taxon>Actinomycetota</taxon>
        <taxon>Coriobacteriia</taxon>
        <taxon>Coriobacteriales</taxon>
        <taxon>Coriobacteriaceae</taxon>
        <taxon>Parvibacter</taxon>
    </lineage>
</organism>
<protein>
    <submittedName>
        <fullName evidence="2">Flp pilus assembly protein TadG</fullName>
    </submittedName>
</protein>
<dbReference type="Proteomes" id="UP000530850">
    <property type="component" value="Unassembled WGS sequence"/>
</dbReference>
<evidence type="ECO:0000313" key="3">
    <source>
        <dbReference type="EMBL" id="TJW10740.1"/>
    </source>
</evidence>
<keyword evidence="1" id="KW-1133">Transmembrane helix</keyword>
<keyword evidence="1" id="KW-0812">Transmembrane</keyword>
<comment type="caution">
    <text evidence="3">The sequence shown here is derived from an EMBL/GenBank/DDBJ whole genome shotgun (WGS) entry which is preliminary data.</text>
</comment>
<evidence type="ECO:0000256" key="1">
    <source>
        <dbReference type="SAM" id="Phobius"/>
    </source>
</evidence>
<dbReference type="AlphaFoldDB" id="A0A4T9T9Z7"/>
<name>A0A4T9T9Z7_9ACTN</name>
<reference evidence="3 4" key="1">
    <citation type="submission" date="2019-04" db="EMBL/GenBank/DDBJ databases">
        <title>Microbes associate with the intestines of laboratory mice.</title>
        <authorList>
            <person name="Navarre W."/>
            <person name="Wong E."/>
            <person name="Huang K.C."/>
            <person name="Tropini C."/>
            <person name="Ng K."/>
            <person name="Yu B."/>
        </authorList>
    </citation>
    <scope>NUCLEOTIDE SEQUENCE [LARGE SCALE GENOMIC DNA]</scope>
    <source>
        <strain evidence="3 4">NM48_B13</strain>
    </source>
</reference>
<evidence type="ECO:0000313" key="2">
    <source>
        <dbReference type="EMBL" id="MBB3171271.1"/>
    </source>
</evidence>